<feature type="domain" description="VQ" evidence="2">
    <location>
        <begin position="33"/>
        <end position="53"/>
    </location>
</feature>
<feature type="region of interest" description="Disordered" evidence="1">
    <location>
        <begin position="54"/>
        <end position="95"/>
    </location>
</feature>
<proteinExistence type="predicted"/>
<evidence type="ECO:0000259" key="2">
    <source>
        <dbReference type="Pfam" id="PF05678"/>
    </source>
</evidence>
<accession>A0AA38GZS3</accession>
<reference evidence="3 4" key="1">
    <citation type="journal article" date="2021" name="Nat. Plants">
        <title>The Taxus genome provides insights into paclitaxel biosynthesis.</title>
        <authorList>
            <person name="Xiong X."/>
            <person name="Gou J."/>
            <person name="Liao Q."/>
            <person name="Li Y."/>
            <person name="Zhou Q."/>
            <person name="Bi G."/>
            <person name="Li C."/>
            <person name="Du R."/>
            <person name="Wang X."/>
            <person name="Sun T."/>
            <person name="Guo L."/>
            <person name="Liang H."/>
            <person name="Lu P."/>
            <person name="Wu Y."/>
            <person name="Zhang Z."/>
            <person name="Ro D.K."/>
            <person name="Shang Y."/>
            <person name="Huang S."/>
            <person name="Yan J."/>
        </authorList>
    </citation>
    <scope>NUCLEOTIDE SEQUENCE [LARGE SCALE GENOMIC DNA]</scope>
    <source>
        <strain evidence="3">Ta-2019</strain>
    </source>
</reference>
<dbReference type="InterPro" id="IPR008889">
    <property type="entry name" value="VQ"/>
</dbReference>
<name>A0AA38GZS3_TAXCH</name>
<dbReference type="Proteomes" id="UP000824469">
    <property type="component" value="Unassembled WGS sequence"/>
</dbReference>
<dbReference type="PANTHER" id="PTHR34777:SF1">
    <property type="entry name" value="VQ MOTIF-CONTAINING PROTEIN 10"/>
    <property type="match status" value="1"/>
</dbReference>
<organism evidence="3 4">
    <name type="scientific">Taxus chinensis</name>
    <name type="common">Chinese yew</name>
    <name type="synonym">Taxus wallichiana var. chinensis</name>
    <dbReference type="NCBI Taxonomy" id="29808"/>
    <lineage>
        <taxon>Eukaryota</taxon>
        <taxon>Viridiplantae</taxon>
        <taxon>Streptophyta</taxon>
        <taxon>Embryophyta</taxon>
        <taxon>Tracheophyta</taxon>
        <taxon>Spermatophyta</taxon>
        <taxon>Pinopsida</taxon>
        <taxon>Pinidae</taxon>
        <taxon>Conifers II</taxon>
        <taxon>Cupressales</taxon>
        <taxon>Taxaceae</taxon>
        <taxon>Taxus</taxon>
    </lineage>
</organism>
<gene>
    <name evidence="3" type="ORF">KI387_003651</name>
</gene>
<evidence type="ECO:0000256" key="1">
    <source>
        <dbReference type="SAM" id="MobiDB-lite"/>
    </source>
</evidence>
<feature type="compositionally biased region" description="Pro residues" evidence="1">
    <location>
        <begin position="82"/>
        <end position="92"/>
    </location>
</feature>
<comment type="caution">
    <text evidence="3">The sequence shown here is derived from an EMBL/GenBank/DDBJ whole genome shotgun (WGS) entry which is preliminary data.</text>
</comment>
<dbReference type="AlphaFoldDB" id="A0AA38GZS3"/>
<evidence type="ECO:0000313" key="3">
    <source>
        <dbReference type="EMBL" id="KAH9331543.1"/>
    </source>
</evidence>
<dbReference type="PANTHER" id="PTHR34777">
    <property type="entry name" value="VQ MOTIF-CONTAINING PROTEIN 10"/>
    <property type="match status" value="1"/>
</dbReference>
<dbReference type="InterPro" id="IPR039608">
    <property type="entry name" value="VQ_1/10"/>
</dbReference>
<feature type="non-terminal residue" evidence="3">
    <location>
        <position position="155"/>
    </location>
</feature>
<dbReference type="Pfam" id="PF05678">
    <property type="entry name" value="VQ"/>
    <property type="match status" value="1"/>
</dbReference>
<feature type="compositionally biased region" description="Polar residues" evidence="1">
    <location>
        <begin position="67"/>
        <end position="76"/>
    </location>
</feature>
<protein>
    <recommendedName>
        <fullName evidence="2">VQ domain-containing protein</fullName>
    </recommendedName>
</protein>
<dbReference type="EMBL" id="JAHRHJ020000001">
    <property type="protein sequence ID" value="KAH9331543.1"/>
    <property type="molecule type" value="Genomic_DNA"/>
</dbReference>
<feature type="region of interest" description="Disordered" evidence="1">
    <location>
        <begin position="1"/>
        <end position="24"/>
    </location>
</feature>
<sequence length="155" mass="17382">MAKRIHHQDETKMCSKSSSDNSEETRLPVVRFIETHFVETDAADFKSVVQSFTAQEANPRPHHRAQTETSETSSHAFVNINMPPPPPPPPHSTPEKVVLQARDGVTVAGAEFFKEMDASCMGLETEMLSEEDSKQLLHMEIPHHINVGDTDFLFD</sequence>
<keyword evidence="4" id="KW-1185">Reference proteome</keyword>
<evidence type="ECO:0000313" key="4">
    <source>
        <dbReference type="Proteomes" id="UP000824469"/>
    </source>
</evidence>